<accession>A0A538T8U4</accession>
<proteinExistence type="predicted"/>
<feature type="transmembrane region" description="Helical" evidence="1">
    <location>
        <begin position="6"/>
        <end position="28"/>
    </location>
</feature>
<organism evidence="2 3">
    <name type="scientific">Eiseniibacteriota bacterium</name>
    <dbReference type="NCBI Taxonomy" id="2212470"/>
    <lineage>
        <taxon>Bacteria</taxon>
        <taxon>Candidatus Eiseniibacteriota</taxon>
    </lineage>
</organism>
<evidence type="ECO:0000256" key="1">
    <source>
        <dbReference type="SAM" id="Phobius"/>
    </source>
</evidence>
<evidence type="ECO:0000313" key="2">
    <source>
        <dbReference type="EMBL" id="TMQ60062.1"/>
    </source>
</evidence>
<feature type="transmembrane region" description="Helical" evidence="1">
    <location>
        <begin position="109"/>
        <end position="127"/>
    </location>
</feature>
<feature type="transmembrane region" description="Helical" evidence="1">
    <location>
        <begin position="73"/>
        <end position="97"/>
    </location>
</feature>
<evidence type="ECO:0000313" key="3">
    <source>
        <dbReference type="Proteomes" id="UP000316852"/>
    </source>
</evidence>
<dbReference type="Proteomes" id="UP000316852">
    <property type="component" value="Unassembled WGS sequence"/>
</dbReference>
<sequence>MDRRRYFISLLFRLSLVLVALMLAVRAIYVFEGDVGAWCLAGVFGLSAAALQIRPMLVPTPGHASAVYTPGPAFFLAGLFLVPAGPLVTCIAFALGLSGLVTAMRPHKILFNLSIAVLAYGSCSYYLKLGVESIGPPGPRPELIAGELLLGAAVLVAQLLLRSVAIRLERGDESPHWGAFQPQAVTEALFCLALSVPITVLARIHVALLAAVYLYLGFTWWFMERYRKHLRALAQETVTTEDQRRWVA</sequence>
<protein>
    <submittedName>
        <fullName evidence="2">Uncharacterized protein</fullName>
    </submittedName>
</protein>
<keyword evidence="1" id="KW-0812">Transmembrane</keyword>
<dbReference type="AlphaFoldDB" id="A0A538T8U4"/>
<keyword evidence="1" id="KW-1133">Transmembrane helix</keyword>
<keyword evidence="1" id="KW-0472">Membrane</keyword>
<reference evidence="2 3" key="1">
    <citation type="journal article" date="2019" name="Nat. Microbiol.">
        <title>Mediterranean grassland soil C-N compound turnover is dependent on rainfall and depth, and is mediated by genomically divergent microorganisms.</title>
        <authorList>
            <person name="Diamond S."/>
            <person name="Andeer P.F."/>
            <person name="Li Z."/>
            <person name="Crits-Christoph A."/>
            <person name="Burstein D."/>
            <person name="Anantharaman K."/>
            <person name="Lane K.R."/>
            <person name="Thomas B.C."/>
            <person name="Pan C."/>
            <person name="Northen T.R."/>
            <person name="Banfield J.F."/>
        </authorList>
    </citation>
    <scope>NUCLEOTIDE SEQUENCE [LARGE SCALE GENOMIC DNA]</scope>
    <source>
        <strain evidence="2">WS_6</strain>
    </source>
</reference>
<feature type="transmembrane region" description="Helical" evidence="1">
    <location>
        <begin position="204"/>
        <end position="223"/>
    </location>
</feature>
<comment type="caution">
    <text evidence="2">The sequence shown here is derived from an EMBL/GenBank/DDBJ whole genome shotgun (WGS) entry which is preliminary data.</text>
</comment>
<name>A0A538T8U4_UNCEI</name>
<dbReference type="EMBL" id="VBOW01000017">
    <property type="protein sequence ID" value="TMQ60062.1"/>
    <property type="molecule type" value="Genomic_DNA"/>
</dbReference>
<gene>
    <name evidence="2" type="ORF">E6K76_02800</name>
</gene>